<gene>
    <name evidence="2" type="ORF">JO380_001663</name>
</gene>
<dbReference type="Proteomes" id="UP001240250">
    <property type="component" value="Unassembled WGS sequence"/>
</dbReference>
<sequence length="47" mass="4927">MSSPIPDPGAVPDAPNFDDLPTNDEPDPREPVPPPPSADDPEPTEHG</sequence>
<keyword evidence="3" id="KW-1185">Reference proteome</keyword>
<name>A0ABU0GIS7_9CELL</name>
<evidence type="ECO:0000313" key="3">
    <source>
        <dbReference type="Proteomes" id="UP001240250"/>
    </source>
</evidence>
<protein>
    <recommendedName>
        <fullName evidence="4">Stereocilin</fullName>
    </recommendedName>
</protein>
<comment type="caution">
    <text evidence="2">The sequence shown here is derived from an EMBL/GenBank/DDBJ whole genome shotgun (WGS) entry which is preliminary data.</text>
</comment>
<dbReference type="RefSeq" id="WP_156442009.1">
    <property type="nucleotide sequence ID" value="NZ_CP194061.1"/>
</dbReference>
<reference evidence="2 3" key="1">
    <citation type="submission" date="2023-07" db="EMBL/GenBank/DDBJ databases">
        <title>Sequencing the genomes of 1000 actinobacteria strains.</title>
        <authorList>
            <person name="Klenk H.-P."/>
        </authorList>
    </citation>
    <scope>NUCLEOTIDE SEQUENCE [LARGE SCALE GENOMIC DNA]</scope>
    <source>
        <strain evidence="2 3">DSM 14785</strain>
    </source>
</reference>
<evidence type="ECO:0000256" key="1">
    <source>
        <dbReference type="SAM" id="MobiDB-lite"/>
    </source>
</evidence>
<evidence type="ECO:0000313" key="2">
    <source>
        <dbReference type="EMBL" id="MDQ0425282.1"/>
    </source>
</evidence>
<organism evidence="2 3">
    <name type="scientific">Cellulomonas iranensis</name>
    <dbReference type="NCBI Taxonomy" id="76862"/>
    <lineage>
        <taxon>Bacteria</taxon>
        <taxon>Bacillati</taxon>
        <taxon>Actinomycetota</taxon>
        <taxon>Actinomycetes</taxon>
        <taxon>Micrococcales</taxon>
        <taxon>Cellulomonadaceae</taxon>
        <taxon>Cellulomonas</taxon>
    </lineage>
</organism>
<proteinExistence type="predicted"/>
<evidence type="ECO:0008006" key="4">
    <source>
        <dbReference type="Google" id="ProtNLM"/>
    </source>
</evidence>
<accession>A0ABU0GIS7</accession>
<feature type="region of interest" description="Disordered" evidence="1">
    <location>
        <begin position="1"/>
        <end position="47"/>
    </location>
</feature>
<dbReference type="EMBL" id="JAUSVM010000001">
    <property type="protein sequence ID" value="MDQ0425282.1"/>
    <property type="molecule type" value="Genomic_DNA"/>
</dbReference>